<feature type="compositionally biased region" description="Low complexity" evidence="1">
    <location>
        <begin position="38"/>
        <end position="61"/>
    </location>
</feature>
<dbReference type="AlphaFoldDB" id="A0A8S9LC08"/>
<comment type="caution">
    <text evidence="2">The sequence shown here is derived from an EMBL/GenBank/DDBJ whole genome shotgun (WGS) entry which is preliminary data.</text>
</comment>
<feature type="compositionally biased region" description="Low complexity" evidence="1">
    <location>
        <begin position="20"/>
        <end position="31"/>
    </location>
</feature>
<protein>
    <submittedName>
        <fullName evidence="2">Uncharacterized protein</fullName>
    </submittedName>
</protein>
<proteinExistence type="predicted"/>
<gene>
    <name evidence="2" type="ORF">F2Q70_00027218</name>
</gene>
<organism evidence="2">
    <name type="scientific">Brassica cretica</name>
    <name type="common">Mustard</name>
    <dbReference type="NCBI Taxonomy" id="69181"/>
    <lineage>
        <taxon>Eukaryota</taxon>
        <taxon>Viridiplantae</taxon>
        <taxon>Streptophyta</taxon>
        <taxon>Embryophyta</taxon>
        <taxon>Tracheophyta</taxon>
        <taxon>Spermatophyta</taxon>
        <taxon>Magnoliopsida</taxon>
        <taxon>eudicotyledons</taxon>
        <taxon>Gunneridae</taxon>
        <taxon>Pentapetalae</taxon>
        <taxon>rosids</taxon>
        <taxon>malvids</taxon>
        <taxon>Brassicales</taxon>
        <taxon>Brassicaceae</taxon>
        <taxon>Brassiceae</taxon>
        <taxon>Brassica</taxon>
    </lineage>
</organism>
<feature type="compositionally biased region" description="Pro residues" evidence="1">
    <location>
        <begin position="158"/>
        <end position="175"/>
    </location>
</feature>
<evidence type="ECO:0000256" key="1">
    <source>
        <dbReference type="SAM" id="MobiDB-lite"/>
    </source>
</evidence>
<name>A0A8S9LC08_BRACR</name>
<feature type="compositionally biased region" description="Basic residues" evidence="1">
    <location>
        <begin position="178"/>
        <end position="193"/>
    </location>
</feature>
<feature type="compositionally biased region" description="Polar residues" evidence="1">
    <location>
        <begin position="1"/>
        <end position="10"/>
    </location>
</feature>
<feature type="region of interest" description="Disordered" evidence="1">
    <location>
        <begin position="145"/>
        <end position="232"/>
    </location>
</feature>
<feature type="region of interest" description="Disordered" evidence="1">
    <location>
        <begin position="1"/>
        <end position="61"/>
    </location>
</feature>
<accession>A0A8S9LC08</accession>
<feature type="region of interest" description="Disordered" evidence="1">
    <location>
        <begin position="74"/>
        <end position="118"/>
    </location>
</feature>
<sequence>MSRTVANTPSLVKRMPPKNARVARAAATAQRATRRATRSTTQASSEAESRSGAAPMNENPVEVPNAVNATIMAELQRKPRNKKHDLRRNGDRTRPPKIGEPNGLGMPCPDRTCPGKAPMRKVWTIPYGRVQGRSMLQLWRSPLRVQPQERQQAKPCPSITPPPPSLAAAAPPPSKPAAGHHPRSPSRRTRASSRRLLDSVSCKQLRSEPQGKIVISSSMSLGMTDPKPISLL</sequence>
<evidence type="ECO:0000313" key="2">
    <source>
        <dbReference type="EMBL" id="KAF2603611.1"/>
    </source>
</evidence>
<reference evidence="2" key="1">
    <citation type="submission" date="2019-12" db="EMBL/GenBank/DDBJ databases">
        <title>Genome sequencing and annotation of Brassica cretica.</title>
        <authorList>
            <person name="Studholme D.J."/>
            <person name="Sarris P.F."/>
        </authorList>
    </citation>
    <scope>NUCLEOTIDE SEQUENCE</scope>
    <source>
        <strain evidence="2">PFS-102/07</strain>
        <tissue evidence="2">Leaf</tissue>
    </source>
</reference>
<dbReference type="EMBL" id="QGKY02000094">
    <property type="protein sequence ID" value="KAF2603611.1"/>
    <property type="molecule type" value="Genomic_DNA"/>
</dbReference>